<dbReference type="CDD" id="cd05931">
    <property type="entry name" value="FAAL"/>
    <property type="match status" value="1"/>
</dbReference>
<feature type="domain" description="AMP-binding enzyme C-terminal" evidence="9">
    <location>
        <begin position="461"/>
        <end position="569"/>
    </location>
</feature>
<keyword evidence="4" id="KW-0436">Ligase</keyword>
<dbReference type="GO" id="GO:0016874">
    <property type="term" value="F:ligase activity"/>
    <property type="evidence" value="ECO:0007669"/>
    <property type="project" value="UniProtKB-KW"/>
</dbReference>
<evidence type="ECO:0000256" key="5">
    <source>
        <dbReference type="ARBA" id="ARBA00022832"/>
    </source>
</evidence>
<evidence type="ECO:0000256" key="3">
    <source>
        <dbReference type="ARBA" id="ARBA00022553"/>
    </source>
</evidence>
<sequence length="1109" mass="122538">MKASILSHLDRLADEHPDKLLYSYLDVNGDPIESYTYASFLRRAQAIAGHLRKGGRFASGDRLLLAYPPGLEMICAFFGCVRAGLIPVPVYPPSSRGFQSALYKMVHIAKDCQAAGILTSRDYHASLKTNLARSGVSASGVDVDYISGLPWIPTEDFVETIAFDLVIDSSKILFLQYTSGSTMEPKGVIVTHENILNTYSLVINHPSPVVVSWLPQYHDMGLIGCYLYPALKGGTTYGFAPMDFIQRPILWFDAITTYRATATAAPNFAYDYCLRAGRLSKDSLEACDLSSLRVLMCAAEPVKADTYTRFLEAFQSYGLKSESFYVAYGLAENTLAVTLGGRNIVSVNKRALALGKARMTTEVSEIDGATQIVSCGTPLPGLDVKIVDPEGHFVLKPDRIGEIWVAGSGKCLGYWNNPELTLKQFRARLVDDTPYDDGYLRTGDIGFFHDGELYVCSRIKDMIILRGQNYYPHDIENVVEKSSGLIRHNCVAAFQIQEDSEPALAIVAEVKNPRSIPEARKIAAAVRNYLNVEVAVISLIAPRAIPRTSSGKIMRHKTKQMWLQGEFTVLSDFSREKDAGNCASEAHANSSFAELKARYNLTGQESYNLVEAGLDSLDLVVFMHELKELLKDKGAEVLARQVDIGVIQRVSVAELFGLAEMLENAPEEAIVHLRHSLAAFREEQSAAEKEMMTNDRKLVFEPPVPAPVPDTPMPSHVLLTGGTGFIGPFLMKSLLEQTRAKIHVLVRSSDENQGRQRLRAAMESMGPCEAELMEMFEDRVIPVCGDLGQPNLGLTQDVWDLLASEIDTVFHNGATVNYLFNYDLMRDANVLGTNEVVRLAFEGRPKEFNYVSTTFVFGWAVKSVLYETDHNEDMELLDFGYSQSKWVAEQVVFDARRRGLSARVFRPALVSPSVAGGGNNFDIAVRLVAFMVNHGIGVDTLNQVSFVPADIVANNIVAISTTPGTANKTYHIVRDDYSNMMDITGLITQATGRQFEAYSLPDFVPELIRRCRKEDLLFPLLDFLVGSVDNISSMEFKRYDNSSYQMARDASVWGKADPSLEDTVNGILKFMYRKGIISITPREADEVPAGNPILDCSEALPDALSATAS</sequence>
<dbReference type="Pfam" id="PF00501">
    <property type="entry name" value="AMP-binding"/>
    <property type="match status" value="1"/>
</dbReference>
<dbReference type="InterPro" id="IPR036291">
    <property type="entry name" value="NAD(P)-bd_dom_sf"/>
</dbReference>
<accession>A0A9X0QFD3</accession>
<dbReference type="InterPro" id="IPR042099">
    <property type="entry name" value="ANL_N_sf"/>
</dbReference>
<feature type="domain" description="Thioester reductase (TE)" evidence="8">
    <location>
        <begin position="719"/>
        <end position="956"/>
    </location>
</feature>
<dbReference type="EMBL" id="JACHEB010000006">
    <property type="protein sequence ID" value="MBB5329397.1"/>
    <property type="molecule type" value="Genomic_DNA"/>
</dbReference>
<dbReference type="Pfam" id="PF23024">
    <property type="entry name" value="AMP-dom_DIP2-like"/>
    <property type="match status" value="1"/>
</dbReference>
<dbReference type="GO" id="GO:0071766">
    <property type="term" value="P:Actinobacterium-type cell wall biogenesis"/>
    <property type="evidence" value="ECO:0007669"/>
    <property type="project" value="UniProtKB-ARBA"/>
</dbReference>
<dbReference type="Gene3D" id="3.40.50.720">
    <property type="entry name" value="NAD(P)-binding Rossmann-like Domain"/>
    <property type="match status" value="1"/>
</dbReference>
<evidence type="ECO:0000256" key="4">
    <source>
        <dbReference type="ARBA" id="ARBA00022598"/>
    </source>
</evidence>
<dbReference type="AlphaFoldDB" id="A0A9X0QFD3"/>
<dbReference type="PANTHER" id="PTHR22754">
    <property type="entry name" value="DISCO-INTERACTING PROTEIN 2 DIP2 -RELATED"/>
    <property type="match status" value="1"/>
</dbReference>
<dbReference type="SUPFAM" id="SSF51735">
    <property type="entry name" value="NAD(P)-binding Rossmann-fold domains"/>
    <property type="match status" value="1"/>
</dbReference>
<keyword evidence="6" id="KW-0443">Lipid metabolism</keyword>
<evidence type="ECO:0000256" key="1">
    <source>
        <dbReference type="ARBA" id="ARBA00006432"/>
    </source>
</evidence>
<gene>
    <name evidence="10" type="ORF">HDF14_003015</name>
</gene>
<reference evidence="10 11" key="1">
    <citation type="submission" date="2020-08" db="EMBL/GenBank/DDBJ databases">
        <title>Genomic Encyclopedia of Type Strains, Phase IV (KMG-V): Genome sequencing to study the core and pangenomes of soil and plant-associated prokaryotes.</title>
        <authorList>
            <person name="Whitman W."/>
        </authorList>
    </citation>
    <scope>NUCLEOTIDE SEQUENCE [LARGE SCALE GENOMIC DNA]</scope>
    <source>
        <strain evidence="10 11">X5P2</strain>
    </source>
</reference>
<keyword evidence="2" id="KW-0596">Phosphopantetheine</keyword>
<dbReference type="GO" id="GO:0008610">
    <property type="term" value="P:lipid biosynthetic process"/>
    <property type="evidence" value="ECO:0007669"/>
    <property type="project" value="InterPro"/>
</dbReference>
<name>A0A9X0QFD3_9BACT</name>
<dbReference type="Gene3D" id="3.30.300.30">
    <property type="match status" value="1"/>
</dbReference>
<evidence type="ECO:0000256" key="2">
    <source>
        <dbReference type="ARBA" id="ARBA00022450"/>
    </source>
</evidence>
<dbReference type="CDD" id="cd05235">
    <property type="entry name" value="SDR_e1"/>
    <property type="match status" value="1"/>
</dbReference>
<dbReference type="Proteomes" id="UP000535182">
    <property type="component" value="Unassembled WGS sequence"/>
</dbReference>
<dbReference type="InterPro" id="IPR040097">
    <property type="entry name" value="FAAL/FAAC"/>
</dbReference>
<protein>
    <submittedName>
        <fullName evidence="10">Thioester reductase-like protein</fullName>
    </submittedName>
</protein>
<dbReference type="FunFam" id="3.40.50.12780:FF:000013">
    <property type="entry name" value="Long-chain-fatty-acid--AMP ligase FadD32"/>
    <property type="match status" value="1"/>
</dbReference>
<keyword evidence="3" id="KW-0597">Phosphoprotein</keyword>
<dbReference type="SUPFAM" id="SSF56801">
    <property type="entry name" value="Acetyl-CoA synthetase-like"/>
    <property type="match status" value="1"/>
</dbReference>
<evidence type="ECO:0000259" key="9">
    <source>
        <dbReference type="Pfam" id="PF23024"/>
    </source>
</evidence>
<evidence type="ECO:0000259" key="8">
    <source>
        <dbReference type="Pfam" id="PF07993"/>
    </source>
</evidence>
<organism evidence="10 11">
    <name type="scientific">Tunturiibacter gelidiferens</name>
    <dbReference type="NCBI Taxonomy" id="3069689"/>
    <lineage>
        <taxon>Bacteria</taxon>
        <taxon>Pseudomonadati</taxon>
        <taxon>Acidobacteriota</taxon>
        <taxon>Terriglobia</taxon>
        <taxon>Terriglobales</taxon>
        <taxon>Acidobacteriaceae</taxon>
        <taxon>Tunturiibacter</taxon>
    </lineage>
</organism>
<proteinExistence type="inferred from homology"/>
<dbReference type="RefSeq" id="WP_183977824.1">
    <property type="nucleotide sequence ID" value="NZ_JACHEB010000006.1"/>
</dbReference>
<keyword evidence="5" id="KW-0276">Fatty acid metabolism</keyword>
<evidence type="ECO:0000256" key="6">
    <source>
        <dbReference type="ARBA" id="ARBA00023098"/>
    </source>
</evidence>
<dbReference type="InterPro" id="IPR000873">
    <property type="entry name" value="AMP-dep_synth/lig_dom"/>
</dbReference>
<evidence type="ECO:0000313" key="11">
    <source>
        <dbReference type="Proteomes" id="UP000535182"/>
    </source>
</evidence>
<dbReference type="GO" id="GO:0006631">
    <property type="term" value="P:fatty acid metabolic process"/>
    <property type="evidence" value="ECO:0007669"/>
    <property type="project" value="UniProtKB-KW"/>
</dbReference>
<dbReference type="InterPro" id="IPR013120">
    <property type="entry name" value="FAR_NAD-bd"/>
</dbReference>
<dbReference type="InterPro" id="IPR045851">
    <property type="entry name" value="AMP-bd_C_sf"/>
</dbReference>
<comment type="caution">
    <text evidence="10">The sequence shown here is derived from an EMBL/GenBank/DDBJ whole genome shotgun (WGS) entry which is preliminary data.</text>
</comment>
<dbReference type="Gene3D" id="3.40.50.12780">
    <property type="entry name" value="N-terminal domain of ligase-like"/>
    <property type="match status" value="1"/>
</dbReference>
<dbReference type="InterPro" id="IPR025110">
    <property type="entry name" value="AMP-bd_C"/>
</dbReference>
<evidence type="ECO:0000259" key="7">
    <source>
        <dbReference type="Pfam" id="PF00501"/>
    </source>
</evidence>
<comment type="similarity">
    <text evidence="1">Belongs to the ATP-dependent AMP-binding enzyme family.</text>
</comment>
<dbReference type="NCBIfam" id="TIGR01746">
    <property type="entry name" value="Thioester-redct"/>
    <property type="match status" value="1"/>
</dbReference>
<evidence type="ECO:0000313" key="10">
    <source>
        <dbReference type="EMBL" id="MBB5329397.1"/>
    </source>
</evidence>
<dbReference type="PIRSF" id="PIRSF001617">
    <property type="entry name" value="Alpha-AR"/>
    <property type="match status" value="1"/>
</dbReference>
<dbReference type="InterPro" id="IPR010080">
    <property type="entry name" value="Thioester_reductase-like_dom"/>
</dbReference>
<dbReference type="Pfam" id="PF07993">
    <property type="entry name" value="NAD_binding_4"/>
    <property type="match status" value="1"/>
</dbReference>
<feature type="domain" description="AMP-dependent synthetase/ligase" evidence="7">
    <location>
        <begin position="10"/>
        <end position="415"/>
    </location>
</feature>
<keyword evidence="11" id="KW-1185">Reference proteome</keyword>
<dbReference type="PANTHER" id="PTHR22754:SF32">
    <property type="entry name" value="DISCO-INTERACTING PROTEIN 2"/>
    <property type="match status" value="1"/>
</dbReference>